<reference evidence="1 2" key="1">
    <citation type="submission" date="2015-08" db="EMBL/GenBank/DDBJ databases">
        <title>Next Generation Sequencing and Analysis of the Genome of Puccinia sorghi L Schw, the Causal Agent of Maize Common Rust.</title>
        <authorList>
            <person name="Rochi L."/>
            <person name="Burguener G."/>
            <person name="Darino M."/>
            <person name="Turjanski A."/>
            <person name="Kreff E."/>
            <person name="Dieguez M.J."/>
            <person name="Sacco F."/>
        </authorList>
    </citation>
    <scope>NUCLEOTIDE SEQUENCE [LARGE SCALE GENOMIC DNA]</scope>
    <source>
        <strain evidence="1 2">RO10H11247</strain>
    </source>
</reference>
<sequence>MPLRHLDWNPISKKILTVLLAIYPSLSPTLPTYPTKTMIPHPSHFSCGSKLNRPLVTWLKKTLNINFSGFNGIMDSPRRLKGLLEKSKQMSMKNIQLKATGELWGLYSNWLAQWGAAHQAGLNNGSHGASLATPNLALSHSSSLNGLPLDDARKFWRPSKSAAVDGSSAAMISRLCDTNYNCGGNGTLDTHPRPLEFTNPALLWCLADYPFAFVSGRNKLTVGVEMMWRKGGVGTEGFGFGGLSGHQRRIGQMRFIPEGAAGVNRAGRASGGLEVAQQGA</sequence>
<protein>
    <submittedName>
        <fullName evidence="1">Uncharacterized protein</fullName>
    </submittedName>
</protein>
<evidence type="ECO:0000313" key="2">
    <source>
        <dbReference type="Proteomes" id="UP000037035"/>
    </source>
</evidence>
<gene>
    <name evidence="1" type="ORF">VP01_2938g2</name>
</gene>
<organism evidence="1 2">
    <name type="scientific">Puccinia sorghi</name>
    <dbReference type="NCBI Taxonomy" id="27349"/>
    <lineage>
        <taxon>Eukaryota</taxon>
        <taxon>Fungi</taxon>
        <taxon>Dikarya</taxon>
        <taxon>Basidiomycota</taxon>
        <taxon>Pucciniomycotina</taxon>
        <taxon>Pucciniomycetes</taxon>
        <taxon>Pucciniales</taxon>
        <taxon>Pucciniaceae</taxon>
        <taxon>Puccinia</taxon>
    </lineage>
</organism>
<dbReference type="AlphaFoldDB" id="A0A0L6V2V0"/>
<evidence type="ECO:0000313" key="1">
    <source>
        <dbReference type="EMBL" id="KNZ54475.1"/>
    </source>
</evidence>
<name>A0A0L6V2V0_9BASI</name>
<keyword evidence="2" id="KW-1185">Reference proteome</keyword>
<accession>A0A0L6V2V0</accession>
<dbReference type="VEuPathDB" id="FungiDB:VP01_2938g2"/>
<dbReference type="EMBL" id="LAVV01007877">
    <property type="protein sequence ID" value="KNZ54475.1"/>
    <property type="molecule type" value="Genomic_DNA"/>
</dbReference>
<dbReference type="Proteomes" id="UP000037035">
    <property type="component" value="Unassembled WGS sequence"/>
</dbReference>
<proteinExistence type="predicted"/>
<dbReference type="OrthoDB" id="2155283at2759"/>
<comment type="caution">
    <text evidence="1">The sequence shown here is derived from an EMBL/GenBank/DDBJ whole genome shotgun (WGS) entry which is preliminary data.</text>
</comment>